<dbReference type="InterPro" id="IPR035089">
    <property type="entry name" value="Phage_sheath_subtilisin"/>
</dbReference>
<dbReference type="InterPro" id="IPR020287">
    <property type="entry name" value="Tail_sheath_C"/>
</dbReference>
<reference evidence="4 5" key="1">
    <citation type="submission" date="2015-12" db="EMBL/GenBank/DDBJ databases">
        <title>Diversity of Burkholderia near neighbor genomes.</title>
        <authorList>
            <person name="Sahl J."/>
            <person name="Wagner D."/>
            <person name="Keim P."/>
        </authorList>
    </citation>
    <scope>NUCLEOTIDE SEQUENCE [LARGE SCALE GENOMIC DNA]</scope>
    <source>
        <strain evidence="4 5">BDU8</strain>
    </source>
</reference>
<organism evidence="4 5">
    <name type="scientific">Burkholderia mayonis</name>
    <dbReference type="NCBI Taxonomy" id="1385591"/>
    <lineage>
        <taxon>Bacteria</taxon>
        <taxon>Pseudomonadati</taxon>
        <taxon>Pseudomonadota</taxon>
        <taxon>Betaproteobacteria</taxon>
        <taxon>Burkholderiales</taxon>
        <taxon>Burkholderiaceae</taxon>
        <taxon>Burkholderia</taxon>
        <taxon>pseudomallei group</taxon>
    </lineage>
</organism>
<name>A0A1B4FYD3_9BURK</name>
<dbReference type="Pfam" id="PF04984">
    <property type="entry name" value="Phage_sheath_1"/>
    <property type="match status" value="1"/>
</dbReference>
<dbReference type="PIRSF" id="PIRSF007349">
    <property type="entry name" value="Tsp_L"/>
    <property type="match status" value="1"/>
</dbReference>
<feature type="domain" description="Tail sheath protein subtilisin-like" evidence="2">
    <location>
        <begin position="205"/>
        <end position="361"/>
    </location>
</feature>
<dbReference type="InterPro" id="IPR007067">
    <property type="entry name" value="Tail_sheath"/>
</dbReference>
<dbReference type="Proteomes" id="UP000067711">
    <property type="component" value="Chromosome 1"/>
</dbReference>
<dbReference type="Pfam" id="PF17482">
    <property type="entry name" value="Phage_sheath_1C"/>
    <property type="match status" value="1"/>
</dbReference>
<dbReference type="EMBL" id="CP013389">
    <property type="protein sequence ID" value="AOJ08655.1"/>
    <property type="molecule type" value="Genomic_DNA"/>
</dbReference>
<comment type="similarity">
    <text evidence="1">Belongs to the myoviridae tail sheath protein family.</text>
</comment>
<proteinExistence type="inferred from homology"/>
<dbReference type="AlphaFoldDB" id="A0A1B4FYD3"/>
<evidence type="ECO:0000259" key="2">
    <source>
        <dbReference type="Pfam" id="PF04984"/>
    </source>
</evidence>
<sequence>MASQNIAFDTIPSGIRKPGKYFEYNTKLAVRTLPANDQTVIIVGQRTADGTVPALKPIDVFSGDQAALYFGAGSLAHIAAVAAITANKYVSLTVIAVDDAQAGQPAKGTVEFKGPATADGAFALIIGNTRVDIAVYATDTETAIATRLAAQIAQKTALPVTADSVNGKVTLTTKNKGAFGNDMVLSQLNQAAGVTATITAFTGGLNDPDIAPALAAVYGAKYNVYVTCWPTRESLTKLRTHLDSISGPLEQRPAVSVAGTPATLATATTLAGDLDAGRITIGWHPGSVCLPAEIAAAYAAVIASETDPARPLNTLALTGLDVTPIPSQPGRTEQEKALHNGVTPFEIGPGNAVQIVRSITTYTKDAQGIDDPALLDITTIRTLDYVRKACQQRIALRFPREKLSEKTPPKVRSELLDVLYKLEELEIIENVDANKDKLIVERDLQDVNQLNAAIPCDVVNGLHVFAGRIDLIL</sequence>
<accession>A0A1B4FYD3</accession>
<gene>
    <name evidence="4" type="ORF">WS71_14620</name>
</gene>
<evidence type="ECO:0000256" key="1">
    <source>
        <dbReference type="ARBA" id="ARBA00008005"/>
    </source>
</evidence>
<evidence type="ECO:0000259" key="3">
    <source>
        <dbReference type="Pfam" id="PF17482"/>
    </source>
</evidence>
<evidence type="ECO:0000313" key="4">
    <source>
        <dbReference type="EMBL" id="AOJ08655.1"/>
    </source>
</evidence>
<feature type="domain" description="Tail sheath protein C-terminal" evidence="3">
    <location>
        <begin position="370"/>
        <end position="471"/>
    </location>
</feature>
<protein>
    <submittedName>
        <fullName evidence="4">Phage tail protein</fullName>
    </submittedName>
</protein>
<evidence type="ECO:0000313" key="5">
    <source>
        <dbReference type="Proteomes" id="UP000067711"/>
    </source>
</evidence>
<dbReference type="RefSeq" id="WP_066484112.1">
    <property type="nucleotide sequence ID" value="NZ_CP013389.1"/>
</dbReference>